<organism evidence="1 2">
    <name type="scientific">Acinetobacter oleivorans (strain JCM 16667 / KCTC 23045 / DR1)</name>
    <dbReference type="NCBI Taxonomy" id="436717"/>
    <lineage>
        <taxon>Bacteria</taxon>
        <taxon>Pseudomonadati</taxon>
        <taxon>Pseudomonadota</taxon>
        <taxon>Gammaproteobacteria</taxon>
        <taxon>Moraxellales</taxon>
        <taxon>Moraxellaceae</taxon>
        <taxon>Acinetobacter</taxon>
    </lineage>
</organism>
<evidence type="ECO:0000313" key="1">
    <source>
        <dbReference type="EMBL" id="ADI88983.1"/>
    </source>
</evidence>
<reference evidence="1 2" key="1">
    <citation type="journal article" date="2010" name="J. Bacteriol.">
        <title>Complete genome sequence of the diesel-degrading Acinetobacter sp. strain DR1.</title>
        <authorList>
            <person name="Jung J."/>
            <person name="Baek J.H."/>
            <person name="Park W."/>
        </authorList>
    </citation>
    <scope>NUCLEOTIDE SEQUENCE [LARGE SCALE GENOMIC DNA]</scope>
    <source>
        <strain evidence="2">JCM 16667 / KCTC 23045 / DR1</strain>
    </source>
</reference>
<dbReference type="AlphaFoldDB" id="A0AAN0UBH2"/>
<accession>A0AAN0UBH2</accession>
<dbReference type="Proteomes" id="UP000000392">
    <property type="component" value="Chromosome"/>
</dbReference>
<protein>
    <submittedName>
        <fullName evidence="1">Uncharacterized protein</fullName>
    </submittedName>
</protein>
<name>A0AAN0UBH2_ACISD</name>
<proteinExistence type="predicted"/>
<gene>
    <name evidence="1" type="ordered locus">AOLE_00400</name>
</gene>
<dbReference type="KEGG" id="acd:AOLE_00400"/>
<evidence type="ECO:0000313" key="2">
    <source>
        <dbReference type="Proteomes" id="UP000000392"/>
    </source>
</evidence>
<sequence>MKLHKFILFLNLVVGAYGITNDDANAQQEFKRICLSGEHMQASCECICQQLEQVYSPQTVQRLKRTSLQSPVLPQDFAPNFFSSIQRCEKNSNGLSSLSSFISVSQ</sequence>
<dbReference type="EMBL" id="CP002080">
    <property type="protein sequence ID" value="ADI88983.1"/>
    <property type="molecule type" value="Genomic_DNA"/>
</dbReference>